<sequence>MLYRVGVAFLVAMIGLGMMTLEQGAGIFTAVAVIFLLGAFISYLNSNLLCTMVFGTLAVYFLGLMSGVAGEGIAYLTIFAGVLFLLEALIAYKVQPIRVLPILLIFTALGFWVLGAAFLPDVASDAINTAYGVLFLIVTIIAMYLGSAVALFLSEGKEVLPLLMKK</sequence>
<evidence type="ECO:0000313" key="2">
    <source>
        <dbReference type="EMBL" id="TQS84490.1"/>
    </source>
</evidence>
<gene>
    <name evidence="2" type="ORF">A3207_00125</name>
</gene>
<feature type="transmembrane region" description="Helical" evidence="1">
    <location>
        <begin position="131"/>
        <end position="154"/>
    </location>
</feature>
<reference evidence="2" key="1">
    <citation type="submission" date="2016-03" db="EMBL/GenBank/DDBJ databases">
        <authorList>
            <person name="Borrel G."/>
            <person name="Mccann A."/>
            <person name="O'Toole P.W."/>
        </authorList>
    </citation>
    <scope>NUCLEOTIDE SEQUENCE</scope>
    <source>
        <strain evidence="2">183</strain>
    </source>
</reference>
<dbReference type="Proteomes" id="UP000752814">
    <property type="component" value="Unassembled WGS sequence"/>
</dbReference>
<keyword evidence="1" id="KW-1133">Transmembrane helix</keyword>
<feature type="transmembrane region" description="Helical" evidence="1">
    <location>
        <begin position="99"/>
        <end position="119"/>
    </location>
</feature>
<dbReference type="EMBL" id="LVVT01000001">
    <property type="protein sequence ID" value="TQS84490.1"/>
    <property type="molecule type" value="Genomic_DNA"/>
</dbReference>
<protein>
    <submittedName>
        <fullName evidence="2">Uncharacterized protein</fullName>
    </submittedName>
</protein>
<evidence type="ECO:0000313" key="3">
    <source>
        <dbReference type="Proteomes" id="UP000752814"/>
    </source>
</evidence>
<accession>A0A8J8PEQ2</accession>
<dbReference type="AlphaFoldDB" id="A0A8J8PEQ2"/>
<keyword evidence="1" id="KW-0812">Transmembrane</keyword>
<comment type="caution">
    <text evidence="2">The sequence shown here is derived from an EMBL/GenBank/DDBJ whole genome shotgun (WGS) entry which is preliminary data.</text>
</comment>
<organism evidence="2 3">
    <name type="scientific">Candidatus Methanomassiliicoccus intestinalis</name>
    <dbReference type="NCBI Taxonomy" id="1406512"/>
    <lineage>
        <taxon>Archaea</taxon>
        <taxon>Methanobacteriati</taxon>
        <taxon>Thermoplasmatota</taxon>
        <taxon>Thermoplasmata</taxon>
        <taxon>Methanomassiliicoccales</taxon>
        <taxon>Methanomassiliicoccaceae</taxon>
        <taxon>Methanomassiliicoccus</taxon>
    </lineage>
</organism>
<evidence type="ECO:0000256" key="1">
    <source>
        <dbReference type="SAM" id="Phobius"/>
    </source>
</evidence>
<proteinExistence type="predicted"/>
<name>A0A8J8PEQ2_9ARCH</name>
<feature type="transmembrane region" description="Helical" evidence="1">
    <location>
        <begin position="6"/>
        <end position="36"/>
    </location>
</feature>
<keyword evidence="1" id="KW-0472">Membrane</keyword>